<reference evidence="1" key="1">
    <citation type="submission" date="2021-02" db="EMBL/GenBank/DDBJ databases">
        <authorList>
            <person name="Dougan E. K."/>
            <person name="Rhodes N."/>
            <person name="Thang M."/>
            <person name="Chan C."/>
        </authorList>
    </citation>
    <scope>NUCLEOTIDE SEQUENCE</scope>
</reference>
<dbReference type="Proteomes" id="UP000626109">
    <property type="component" value="Unassembled WGS sequence"/>
</dbReference>
<gene>
    <name evidence="1" type="ORF">PGLA2088_LOCUS29325</name>
</gene>
<evidence type="ECO:0000313" key="2">
    <source>
        <dbReference type="Proteomes" id="UP000626109"/>
    </source>
</evidence>
<dbReference type="AlphaFoldDB" id="A0A813K6L7"/>
<evidence type="ECO:0000313" key="1">
    <source>
        <dbReference type="EMBL" id="CAE8695411.1"/>
    </source>
</evidence>
<feature type="non-terminal residue" evidence="1">
    <location>
        <position position="84"/>
    </location>
</feature>
<name>A0A813K6L7_POLGL</name>
<comment type="caution">
    <text evidence="1">The sequence shown here is derived from an EMBL/GenBank/DDBJ whole genome shotgun (WGS) entry which is preliminary data.</text>
</comment>
<accession>A0A813K6L7</accession>
<feature type="non-terminal residue" evidence="1">
    <location>
        <position position="1"/>
    </location>
</feature>
<organism evidence="1 2">
    <name type="scientific">Polarella glacialis</name>
    <name type="common">Dinoflagellate</name>
    <dbReference type="NCBI Taxonomy" id="89957"/>
    <lineage>
        <taxon>Eukaryota</taxon>
        <taxon>Sar</taxon>
        <taxon>Alveolata</taxon>
        <taxon>Dinophyceae</taxon>
        <taxon>Suessiales</taxon>
        <taxon>Suessiaceae</taxon>
        <taxon>Polarella</taxon>
    </lineage>
</organism>
<proteinExistence type="predicted"/>
<dbReference type="EMBL" id="CAJNNW010028260">
    <property type="protein sequence ID" value="CAE8695411.1"/>
    <property type="molecule type" value="Genomic_DNA"/>
</dbReference>
<sequence>LAALRGPTGSSCGTCADEIYGSGELLGGDDQNLLSGNTRRHHRSCAASAERCAAGLGDESTRAVCLGHGLLRFPEQELLDDVDK</sequence>
<protein>
    <submittedName>
        <fullName evidence="1">Uncharacterized protein</fullName>
    </submittedName>
</protein>